<evidence type="ECO:0000256" key="2">
    <source>
        <dbReference type="SAM" id="Phobius"/>
    </source>
</evidence>
<keyword evidence="2" id="KW-1133">Transmembrane helix</keyword>
<evidence type="ECO:0000313" key="4">
    <source>
        <dbReference type="Proteomes" id="UP000242699"/>
    </source>
</evidence>
<organism evidence="3 4">
    <name type="scientific">Sulfobacillus benefaciens</name>
    <dbReference type="NCBI Taxonomy" id="453960"/>
    <lineage>
        <taxon>Bacteria</taxon>
        <taxon>Bacillati</taxon>
        <taxon>Bacillota</taxon>
        <taxon>Clostridia</taxon>
        <taxon>Eubacteriales</taxon>
        <taxon>Clostridiales Family XVII. Incertae Sedis</taxon>
        <taxon>Sulfobacillus</taxon>
    </lineage>
</organism>
<comment type="caution">
    <text evidence="3">The sequence shown here is derived from an EMBL/GenBank/DDBJ whole genome shotgun (WGS) entry which is preliminary data.</text>
</comment>
<protein>
    <submittedName>
        <fullName evidence="3">Uncharacterized protein</fullName>
    </submittedName>
</protein>
<evidence type="ECO:0000313" key="3">
    <source>
        <dbReference type="EMBL" id="PSR29692.1"/>
    </source>
</evidence>
<sequence length="119" mass="13429">MRAPRLTGGGGNTRVTRNQTEHRENSPNHFNRPSLLLALLLPLLINIVMAAVIWLHMRDHLGFRHAVGLSALLFFGLLPLAGLVLVDAASVETLRQWRRRRKLRVIRPGGDQLPNHPNR</sequence>
<evidence type="ECO:0000256" key="1">
    <source>
        <dbReference type="SAM" id="MobiDB-lite"/>
    </source>
</evidence>
<feature type="transmembrane region" description="Helical" evidence="2">
    <location>
        <begin position="69"/>
        <end position="94"/>
    </location>
</feature>
<gene>
    <name evidence="3" type="ORF">C7B43_07835</name>
</gene>
<proteinExistence type="predicted"/>
<accession>A0A2T2X5C8</accession>
<dbReference type="Proteomes" id="UP000242699">
    <property type="component" value="Unassembled WGS sequence"/>
</dbReference>
<feature type="region of interest" description="Disordered" evidence="1">
    <location>
        <begin position="1"/>
        <end position="28"/>
    </location>
</feature>
<keyword evidence="2" id="KW-0472">Membrane</keyword>
<name>A0A2T2X5C8_9FIRM</name>
<reference evidence="3 4" key="1">
    <citation type="journal article" date="2014" name="BMC Genomics">
        <title>Comparison of environmental and isolate Sulfobacillus genomes reveals diverse carbon, sulfur, nitrogen, and hydrogen metabolisms.</title>
        <authorList>
            <person name="Justice N.B."/>
            <person name="Norman A."/>
            <person name="Brown C.T."/>
            <person name="Singh A."/>
            <person name="Thomas B.C."/>
            <person name="Banfield J.F."/>
        </authorList>
    </citation>
    <scope>NUCLEOTIDE SEQUENCE [LARGE SCALE GENOMIC DNA]</scope>
    <source>
        <strain evidence="3">AMDSBA1</strain>
    </source>
</reference>
<feature type="transmembrane region" description="Helical" evidence="2">
    <location>
        <begin position="35"/>
        <end position="57"/>
    </location>
</feature>
<dbReference type="AlphaFoldDB" id="A0A2T2X5C8"/>
<dbReference type="EMBL" id="PXYT01000014">
    <property type="protein sequence ID" value="PSR29692.1"/>
    <property type="molecule type" value="Genomic_DNA"/>
</dbReference>
<keyword evidence="2" id="KW-0812">Transmembrane</keyword>